<feature type="compositionally biased region" description="Pro residues" evidence="1">
    <location>
        <begin position="130"/>
        <end position="169"/>
    </location>
</feature>
<dbReference type="PROSITE" id="PS51257">
    <property type="entry name" value="PROKAR_LIPOPROTEIN"/>
    <property type="match status" value="1"/>
</dbReference>
<gene>
    <name evidence="2" type="ORF">ACFSUT_05610</name>
</gene>
<name>A0ABW5HTX9_9PSEU</name>
<organism evidence="2 3">
    <name type="scientific">Amycolatopsis albidoflavus</name>
    <dbReference type="NCBI Taxonomy" id="102226"/>
    <lineage>
        <taxon>Bacteria</taxon>
        <taxon>Bacillati</taxon>
        <taxon>Actinomycetota</taxon>
        <taxon>Actinomycetes</taxon>
        <taxon>Pseudonocardiales</taxon>
        <taxon>Pseudonocardiaceae</taxon>
        <taxon>Amycolatopsis</taxon>
    </lineage>
</organism>
<accession>A0ABW5HTX9</accession>
<evidence type="ECO:0000256" key="1">
    <source>
        <dbReference type="SAM" id="MobiDB-lite"/>
    </source>
</evidence>
<dbReference type="RefSeq" id="WP_344278065.1">
    <property type="nucleotide sequence ID" value="NZ_BAAAHV010000013.1"/>
</dbReference>
<reference evidence="3" key="1">
    <citation type="journal article" date="2019" name="Int. J. Syst. Evol. Microbiol.">
        <title>The Global Catalogue of Microorganisms (GCM) 10K type strain sequencing project: providing services to taxonomists for standard genome sequencing and annotation.</title>
        <authorList>
            <consortium name="The Broad Institute Genomics Platform"/>
            <consortium name="The Broad Institute Genome Sequencing Center for Infectious Disease"/>
            <person name="Wu L."/>
            <person name="Ma J."/>
        </authorList>
    </citation>
    <scope>NUCLEOTIDE SEQUENCE [LARGE SCALE GENOMIC DNA]</scope>
    <source>
        <strain evidence="3">CGMCC 4.7638</strain>
    </source>
</reference>
<dbReference type="EMBL" id="JBHUKQ010000004">
    <property type="protein sequence ID" value="MFD2479740.1"/>
    <property type="molecule type" value="Genomic_DNA"/>
</dbReference>
<proteinExistence type="predicted"/>
<evidence type="ECO:0000313" key="2">
    <source>
        <dbReference type="EMBL" id="MFD2479740.1"/>
    </source>
</evidence>
<protein>
    <submittedName>
        <fullName evidence="2">Uncharacterized protein</fullName>
    </submittedName>
</protein>
<dbReference type="Proteomes" id="UP001597542">
    <property type="component" value="Unassembled WGS sequence"/>
</dbReference>
<sequence length="181" mass="18863">MTTQYNKDAIQKSATNLGNILSDMSAFQALGVSCPDAGVFDLAKWLEKLVNDRATAIVEHASHLQTACKDMQSFLGNLVSTFDSIDGNNADQIKSAVTDMEKSIDGDMGGQTFTAPGLPNAPFEMVPLPGSAPPPSPPPASTPPPPPPPASTPPPPPPASTPPPPPPPADSDSSKKNHYQK</sequence>
<feature type="region of interest" description="Disordered" evidence="1">
    <location>
        <begin position="103"/>
        <end position="181"/>
    </location>
</feature>
<keyword evidence="3" id="KW-1185">Reference proteome</keyword>
<comment type="caution">
    <text evidence="2">The sequence shown here is derived from an EMBL/GenBank/DDBJ whole genome shotgun (WGS) entry which is preliminary data.</text>
</comment>
<evidence type="ECO:0000313" key="3">
    <source>
        <dbReference type="Proteomes" id="UP001597542"/>
    </source>
</evidence>